<gene>
    <name evidence="2" type="ORF">BAUCODRAFT_33789</name>
</gene>
<dbReference type="KEGG" id="bcom:BAUCODRAFT_33789"/>
<dbReference type="HOGENOM" id="CLU_2049262_0_0_1"/>
<organism evidence="2 3">
    <name type="scientific">Baudoinia panamericana (strain UAMH 10762)</name>
    <name type="common">Angels' share fungus</name>
    <name type="synonym">Baudoinia compniacensis (strain UAMH 10762)</name>
    <dbReference type="NCBI Taxonomy" id="717646"/>
    <lineage>
        <taxon>Eukaryota</taxon>
        <taxon>Fungi</taxon>
        <taxon>Dikarya</taxon>
        <taxon>Ascomycota</taxon>
        <taxon>Pezizomycotina</taxon>
        <taxon>Dothideomycetes</taxon>
        <taxon>Dothideomycetidae</taxon>
        <taxon>Mycosphaerellales</taxon>
        <taxon>Teratosphaeriaceae</taxon>
        <taxon>Baudoinia</taxon>
    </lineage>
</organism>
<feature type="compositionally biased region" description="Low complexity" evidence="1">
    <location>
        <begin position="1"/>
        <end position="11"/>
    </location>
</feature>
<feature type="region of interest" description="Disordered" evidence="1">
    <location>
        <begin position="1"/>
        <end position="49"/>
    </location>
</feature>
<protein>
    <submittedName>
        <fullName evidence="2">Uncharacterized protein</fullName>
    </submittedName>
</protein>
<feature type="compositionally biased region" description="Polar residues" evidence="1">
    <location>
        <begin position="19"/>
        <end position="38"/>
    </location>
</feature>
<dbReference type="eggNOG" id="ENOG502RMBR">
    <property type="taxonomic scope" value="Eukaryota"/>
</dbReference>
<evidence type="ECO:0000313" key="3">
    <source>
        <dbReference type="Proteomes" id="UP000011761"/>
    </source>
</evidence>
<dbReference type="Proteomes" id="UP000011761">
    <property type="component" value="Unassembled WGS sequence"/>
</dbReference>
<sequence length="120" mass="12842">MASTTSTTQQAFTYVKPSETATRSLISGNTPTQVVSTSSHDHEAAGDRPVMLRKHTDNYEQAAAAAAREGKAEGMGAISGTDRPGFQRQASWDIRDKRRDHHEAYLSGQPAGMGYSSGGK</sequence>
<dbReference type="EMBL" id="KB445555">
    <property type="protein sequence ID" value="EMC96437.1"/>
    <property type="molecule type" value="Genomic_DNA"/>
</dbReference>
<keyword evidence="3" id="KW-1185">Reference proteome</keyword>
<feature type="region of interest" description="Disordered" evidence="1">
    <location>
        <begin position="67"/>
        <end position="89"/>
    </location>
</feature>
<dbReference type="GeneID" id="19112234"/>
<reference evidence="2 3" key="1">
    <citation type="journal article" date="2012" name="PLoS Pathog.">
        <title>Diverse lifestyles and strategies of plant pathogenesis encoded in the genomes of eighteen Dothideomycetes fungi.</title>
        <authorList>
            <person name="Ohm R.A."/>
            <person name="Feau N."/>
            <person name="Henrissat B."/>
            <person name="Schoch C.L."/>
            <person name="Horwitz B.A."/>
            <person name="Barry K.W."/>
            <person name="Condon B.J."/>
            <person name="Copeland A.C."/>
            <person name="Dhillon B."/>
            <person name="Glaser F."/>
            <person name="Hesse C.N."/>
            <person name="Kosti I."/>
            <person name="LaButti K."/>
            <person name="Lindquist E.A."/>
            <person name="Lucas S."/>
            <person name="Salamov A.A."/>
            <person name="Bradshaw R.E."/>
            <person name="Ciuffetti L."/>
            <person name="Hamelin R.C."/>
            <person name="Kema G.H.J."/>
            <person name="Lawrence C."/>
            <person name="Scott J.A."/>
            <person name="Spatafora J.W."/>
            <person name="Turgeon B.G."/>
            <person name="de Wit P.J.G.M."/>
            <person name="Zhong S."/>
            <person name="Goodwin S.B."/>
            <person name="Grigoriev I.V."/>
        </authorList>
    </citation>
    <scope>NUCLEOTIDE SEQUENCE [LARGE SCALE GENOMIC DNA]</scope>
    <source>
        <strain evidence="2 3">UAMH 10762</strain>
    </source>
</reference>
<proteinExistence type="predicted"/>
<evidence type="ECO:0000256" key="1">
    <source>
        <dbReference type="SAM" id="MobiDB-lite"/>
    </source>
</evidence>
<dbReference type="RefSeq" id="XP_007676080.1">
    <property type="nucleotide sequence ID" value="XM_007677890.1"/>
</dbReference>
<accession>M2LPV7</accession>
<name>M2LPV7_BAUPA</name>
<evidence type="ECO:0000313" key="2">
    <source>
        <dbReference type="EMBL" id="EMC96437.1"/>
    </source>
</evidence>
<dbReference type="AlphaFoldDB" id="M2LPV7"/>
<dbReference type="OrthoDB" id="3643646at2759"/>
<dbReference type="OMA" id="HHEAYLS"/>